<sequence>MKKKDSIKNDSPILDETLPHISNFPSFKNSGIKMEKPFVNKHGVVIGDSMYNSKESPLNNWSVDVDPSIMAGDEWIHPTNDIGWATEENTQLLEGEKREPSKQFMHPQKETRD</sequence>
<dbReference type="Pfam" id="PF13045">
    <property type="entry name" value="DUF3905"/>
    <property type="match status" value="1"/>
</dbReference>
<comment type="caution">
    <text evidence="2">The sequence shown here is derived from an EMBL/GenBank/DDBJ whole genome shotgun (WGS) entry which is preliminary data.</text>
</comment>
<keyword evidence="3" id="KW-1185">Reference proteome</keyword>
<evidence type="ECO:0000313" key="2">
    <source>
        <dbReference type="EMBL" id="MBP0724680.1"/>
    </source>
</evidence>
<protein>
    <submittedName>
        <fullName evidence="2">DUF3905 domain-containing protein</fullName>
    </submittedName>
</protein>
<dbReference type="Proteomes" id="UP000682134">
    <property type="component" value="Unassembled WGS sequence"/>
</dbReference>
<feature type="region of interest" description="Disordered" evidence="1">
    <location>
        <begin position="92"/>
        <end position="113"/>
    </location>
</feature>
<organism evidence="2 3">
    <name type="scientific">Gottfriedia endophytica</name>
    <dbReference type="NCBI Taxonomy" id="2820819"/>
    <lineage>
        <taxon>Bacteria</taxon>
        <taxon>Bacillati</taxon>
        <taxon>Bacillota</taxon>
        <taxon>Bacilli</taxon>
        <taxon>Bacillales</taxon>
        <taxon>Bacillaceae</taxon>
        <taxon>Gottfriedia</taxon>
    </lineage>
</organism>
<dbReference type="InterPro" id="IPR024999">
    <property type="entry name" value="DUF3905"/>
</dbReference>
<evidence type="ECO:0000256" key="1">
    <source>
        <dbReference type="SAM" id="MobiDB-lite"/>
    </source>
</evidence>
<proteinExistence type="predicted"/>
<accession>A0A940NNA2</accession>
<gene>
    <name evidence="2" type="ORF">J5Y03_05695</name>
</gene>
<dbReference type="EMBL" id="JAGIYQ010000003">
    <property type="protein sequence ID" value="MBP0724680.1"/>
    <property type="molecule type" value="Genomic_DNA"/>
</dbReference>
<name>A0A940NNA2_9BACI</name>
<reference evidence="2" key="1">
    <citation type="submission" date="2021-04" db="EMBL/GenBank/DDBJ databases">
        <title>Genome seq and assembly of Bacillus sp.</title>
        <authorList>
            <person name="Chhetri G."/>
        </authorList>
    </citation>
    <scope>NUCLEOTIDE SEQUENCE</scope>
    <source>
        <strain evidence="2">RG28</strain>
    </source>
</reference>
<dbReference type="AlphaFoldDB" id="A0A940NNA2"/>
<feature type="compositionally biased region" description="Basic and acidic residues" evidence="1">
    <location>
        <begin position="94"/>
        <end position="113"/>
    </location>
</feature>
<evidence type="ECO:0000313" key="3">
    <source>
        <dbReference type="Proteomes" id="UP000682134"/>
    </source>
</evidence>
<dbReference type="RefSeq" id="WP_209403449.1">
    <property type="nucleotide sequence ID" value="NZ_JAGIYQ010000003.1"/>
</dbReference>